<keyword evidence="4" id="KW-0444">Lipid biosynthesis</keyword>
<dbReference type="InterPro" id="IPR002403">
    <property type="entry name" value="Cyt_P450_E_grp-IV"/>
</dbReference>
<feature type="transmembrane region" description="Helical" evidence="7">
    <location>
        <begin position="6"/>
        <end position="24"/>
    </location>
</feature>
<keyword evidence="9" id="KW-1185">Reference proteome</keyword>
<keyword evidence="7" id="KW-1133">Transmembrane helix</keyword>
<dbReference type="SUPFAM" id="SSF48264">
    <property type="entry name" value="Cytochrome P450"/>
    <property type="match status" value="1"/>
</dbReference>
<organism evidence="8 9">
    <name type="scientific">Macrophomina phaseolina</name>
    <dbReference type="NCBI Taxonomy" id="35725"/>
    <lineage>
        <taxon>Eukaryota</taxon>
        <taxon>Fungi</taxon>
        <taxon>Dikarya</taxon>
        <taxon>Ascomycota</taxon>
        <taxon>Pezizomycotina</taxon>
        <taxon>Dothideomycetes</taxon>
        <taxon>Dothideomycetes incertae sedis</taxon>
        <taxon>Botryosphaeriales</taxon>
        <taxon>Botryosphaeriaceae</taxon>
        <taxon>Macrophomina</taxon>
    </lineage>
</organism>
<keyword evidence="4" id="KW-0443">Lipid metabolism</keyword>
<evidence type="ECO:0000256" key="6">
    <source>
        <dbReference type="ARBA" id="ARBA00023004"/>
    </source>
</evidence>
<name>A0ABQ8FTH3_9PEZI</name>
<evidence type="ECO:0000313" key="8">
    <source>
        <dbReference type="EMBL" id="KAH7013998.1"/>
    </source>
</evidence>
<sequence>MGLPVAHVAIGLAVLLLIILLRIWRPSQKRRLLPAYAPLEIAVTTGCLAAGGVAGKIRNYFRHYSGSLFGIAKGHQVVHNMENVDRILLQPYHILDNHQVGWTMFRRVFGADGEDEDLHDKLLAAKKDLFAAVERGFLSESGADNALKCADIPRRASHLVTFAATDEDLQPWERSADVRLVPAGDVETKSAVHADMLSLVRDFGATITIPLLCGRNFLAKYPGCLADIWKFDHDAFPLLLLGFPTWLPFGGFQEGLQARSRLLNQMTALHHRIEQHQEKPPVDGGTDMSDLPAVTLARHAAFRTHGFSPRQRGITDFALLLGQNGNTQPLIFWFLLFSYSTPGLLADLRAELAAHVRVAPGGGEIVAFDTAAVTRDCPLLKSVLLETFRLTNDPVSIRYVASPLDVPDGELRHRLHPGTWLSVPHGVVQRDASVFPSPESFVPRRFIEVDPVTGKRTARPGPMRPWGAGVGACKGRTFAEKEILCVGAAILVLWEMEPADGRPWVVPAMRPGTGVMRPAADVRVAIRRRVV</sequence>
<evidence type="ECO:0000256" key="4">
    <source>
        <dbReference type="ARBA" id="ARBA00022516"/>
    </source>
</evidence>
<evidence type="ECO:0000256" key="1">
    <source>
        <dbReference type="ARBA" id="ARBA00001971"/>
    </source>
</evidence>
<comment type="caution">
    <text evidence="8">The sequence shown here is derived from an EMBL/GenBank/DDBJ whole genome shotgun (WGS) entry which is preliminary data.</text>
</comment>
<comment type="subcellular location">
    <subcellularLocation>
        <location evidence="2">Endoplasmic reticulum membrane</location>
        <topology evidence="2">Single-pass membrane protein</topology>
    </subcellularLocation>
</comment>
<evidence type="ECO:0000256" key="2">
    <source>
        <dbReference type="ARBA" id="ARBA00004389"/>
    </source>
</evidence>
<evidence type="ECO:0000256" key="3">
    <source>
        <dbReference type="ARBA" id="ARBA00010617"/>
    </source>
</evidence>
<evidence type="ECO:0000256" key="5">
    <source>
        <dbReference type="ARBA" id="ARBA00022723"/>
    </source>
</evidence>
<comment type="cofactor">
    <cofactor evidence="1">
        <name>heme</name>
        <dbReference type="ChEBI" id="CHEBI:30413"/>
    </cofactor>
</comment>
<keyword evidence="7" id="KW-0812">Transmembrane</keyword>
<keyword evidence="7" id="KW-0472">Membrane</keyword>
<dbReference type="Proteomes" id="UP000774617">
    <property type="component" value="Unassembled WGS sequence"/>
</dbReference>
<reference evidence="8 9" key="1">
    <citation type="journal article" date="2021" name="Nat. Commun.">
        <title>Genetic determinants of endophytism in the Arabidopsis root mycobiome.</title>
        <authorList>
            <person name="Mesny F."/>
            <person name="Miyauchi S."/>
            <person name="Thiergart T."/>
            <person name="Pickel B."/>
            <person name="Atanasova L."/>
            <person name="Karlsson M."/>
            <person name="Huettel B."/>
            <person name="Barry K.W."/>
            <person name="Haridas S."/>
            <person name="Chen C."/>
            <person name="Bauer D."/>
            <person name="Andreopoulos W."/>
            <person name="Pangilinan J."/>
            <person name="LaButti K."/>
            <person name="Riley R."/>
            <person name="Lipzen A."/>
            <person name="Clum A."/>
            <person name="Drula E."/>
            <person name="Henrissat B."/>
            <person name="Kohler A."/>
            <person name="Grigoriev I.V."/>
            <person name="Martin F.M."/>
            <person name="Hacquard S."/>
        </authorList>
    </citation>
    <scope>NUCLEOTIDE SEQUENCE [LARGE SCALE GENOMIC DNA]</scope>
    <source>
        <strain evidence="8 9">MPI-SDFR-AT-0080</strain>
    </source>
</reference>
<gene>
    <name evidence="8" type="ORF">B0J12DRAFT_714788</name>
</gene>
<evidence type="ECO:0000313" key="9">
    <source>
        <dbReference type="Proteomes" id="UP000774617"/>
    </source>
</evidence>
<keyword evidence="6" id="KW-0408">Iron</keyword>
<dbReference type="Pfam" id="PF00067">
    <property type="entry name" value="p450"/>
    <property type="match status" value="1"/>
</dbReference>
<dbReference type="EMBL" id="JAGTJR010000083">
    <property type="protein sequence ID" value="KAH7013998.1"/>
    <property type="molecule type" value="Genomic_DNA"/>
</dbReference>
<dbReference type="PRINTS" id="PR00465">
    <property type="entry name" value="EP450IV"/>
</dbReference>
<dbReference type="InterPro" id="IPR036396">
    <property type="entry name" value="Cyt_P450_sf"/>
</dbReference>
<dbReference type="InterPro" id="IPR001128">
    <property type="entry name" value="Cyt_P450"/>
</dbReference>
<dbReference type="PANTHER" id="PTHR24306:SF8">
    <property type="entry name" value="P450, PUTATIVE (EUROFUNG)-RELATED"/>
    <property type="match status" value="1"/>
</dbReference>
<evidence type="ECO:0000256" key="7">
    <source>
        <dbReference type="SAM" id="Phobius"/>
    </source>
</evidence>
<comment type="similarity">
    <text evidence="3">Belongs to the cytochrome P450 family.</text>
</comment>
<accession>A0ABQ8FTH3</accession>
<dbReference type="Gene3D" id="1.10.630.10">
    <property type="entry name" value="Cytochrome P450"/>
    <property type="match status" value="1"/>
</dbReference>
<dbReference type="PANTHER" id="PTHR24306">
    <property type="match status" value="1"/>
</dbReference>
<dbReference type="CDD" id="cd11040">
    <property type="entry name" value="CYP7_CYP8-like"/>
    <property type="match status" value="1"/>
</dbReference>
<proteinExistence type="inferred from homology"/>
<protein>
    <submittedName>
        <fullName evidence="8">Cytochrome P450</fullName>
    </submittedName>
</protein>
<keyword evidence="5" id="KW-0479">Metal-binding</keyword>